<dbReference type="InterPro" id="IPR000847">
    <property type="entry name" value="LysR_HTH_N"/>
</dbReference>
<dbReference type="GeneID" id="98403848"/>
<dbReference type="InterPro" id="IPR036388">
    <property type="entry name" value="WH-like_DNA-bd_sf"/>
</dbReference>
<protein>
    <submittedName>
        <fullName evidence="6">LysR family transcriptional regulator</fullName>
    </submittedName>
</protein>
<dbReference type="EMBL" id="CP062804">
    <property type="protein sequence ID" value="QOT80366.1"/>
    <property type="molecule type" value="Genomic_DNA"/>
</dbReference>
<evidence type="ECO:0000256" key="4">
    <source>
        <dbReference type="ARBA" id="ARBA00023163"/>
    </source>
</evidence>
<dbReference type="InterPro" id="IPR005119">
    <property type="entry name" value="LysR_subst-bd"/>
</dbReference>
<dbReference type="GO" id="GO:0032993">
    <property type="term" value="C:protein-DNA complex"/>
    <property type="evidence" value="ECO:0007669"/>
    <property type="project" value="TreeGrafter"/>
</dbReference>
<dbReference type="PRINTS" id="PR00039">
    <property type="entry name" value="HTHLYSR"/>
</dbReference>
<dbReference type="PANTHER" id="PTHR30346">
    <property type="entry name" value="TRANSCRIPTIONAL DUAL REGULATOR HCAR-RELATED"/>
    <property type="match status" value="1"/>
</dbReference>
<dbReference type="InterPro" id="IPR036390">
    <property type="entry name" value="WH_DNA-bd_sf"/>
</dbReference>
<evidence type="ECO:0000256" key="2">
    <source>
        <dbReference type="ARBA" id="ARBA00023015"/>
    </source>
</evidence>
<sequence>MELRHFRYFIAVAQDLHFTRAAARLGISTPTLTRQIQEMEASLGIRLFERNQRSVVLTPAGEVLLAEAQAVVAQFEAAQLRAQREARGETGKIHVGYVASAAYSGVLQRQVAAFRKACPDVQLLVREAPMGTLPEQVRDGQVDIAYIRSPMNLPEGVDALPLAPEGFILALHSDSWLCGLAEIQPAHLKAETFILPEQVSGTLSTAEQGGFVPRLGPQPGGLVAVLTLVSLGEGVAIVPNAVAGHISLPSLVYRDIAGLEVTSYLSLMSRQYEKAATIRRYIELVSRPAVTSGRKSRVQTGQ</sequence>
<keyword evidence="3" id="KW-0238">DNA-binding</keyword>
<dbReference type="GO" id="GO:0003677">
    <property type="term" value="F:DNA binding"/>
    <property type="evidence" value="ECO:0007669"/>
    <property type="project" value="UniProtKB-KW"/>
</dbReference>
<dbReference type="Pfam" id="PF03466">
    <property type="entry name" value="LysR_substrate"/>
    <property type="match status" value="1"/>
</dbReference>
<dbReference type="Proteomes" id="UP000397656">
    <property type="component" value="Chromosome 2"/>
</dbReference>
<dbReference type="RefSeq" id="WP_150984252.1">
    <property type="nucleotide sequence ID" value="NZ_CP062804.1"/>
</dbReference>
<dbReference type="SUPFAM" id="SSF53850">
    <property type="entry name" value="Periplasmic binding protein-like II"/>
    <property type="match status" value="1"/>
</dbReference>
<evidence type="ECO:0000313" key="6">
    <source>
        <dbReference type="EMBL" id="QOT80366.1"/>
    </source>
</evidence>
<evidence type="ECO:0000259" key="5">
    <source>
        <dbReference type="PROSITE" id="PS50931"/>
    </source>
</evidence>
<proteinExistence type="inferred from homology"/>
<keyword evidence="4" id="KW-0804">Transcription</keyword>
<feature type="domain" description="HTH lysR-type" evidence="5">
    <location>
        <begin position="1"/>
        <end position="58"/>
    </location>
</feature>
<accession>A0A643G0G1</accession>
<evidence type="ECO:0000313" key="7">
    <source>
        <dbReference type="Proteomes" id="UP000397656"/>
    </source>
</evidence>
<evidence type="ECO:0000256" key="1">
    <source>
        <dbReference type="ARBA" id="ARBA00009437"/>
    </source>
</evidence>
<dbReference type="CDD" id="cd08414">
    <property type="entry name" value="PBP2_LTTR_aromatics_like"/>
    <property type="match status" value="1"/>
</dbReference>
<organism evidence="6 7">
    <name type="scientific">Cupriavidus basilensis</name>
    <dbReference type="NCBI Taxonomy" id="68895"/>
    <lineage>
        <taxon>Bacteria</taxon>
        <taxon>Pseudomonadati</taxon>
        <taxon>Pseudomonadota</taxon>
        <taxon>Betaproteobacteria</taxon>
        <taxon>Burkholderiales</taxon>
        <taxon>Burkholderiaceae</taxon>
        <taxon>Cupriavidus</taxon>
    </lineage>
</organism>
<gene>
    <name evidence="6" type="ORF">F7R26_023225</name>
</gene>
<dbReference type="AlphaFoldDB" id="A0A643G0G1"/>
<dbReference type="SUPFAM" id="SSF46785">
    <property type="entry name" value="Winged helix' DNA-binding domain"/>
    <property type="match status" value="1"/>
</dbReference>
<dbReference type="GO" id="GO:0003700">
    <property type="term" value="F:DNA-binding transcription factor activity"/>
    <property type="evidence" value="ECO:0007669"/>
    <property type="project" value="InterPro"/>
</dbReference>
<dbReference type="Pfam" id="PF00126">
    <property type="entry name" value="HTH_1"/>
    <property type="match status" value="1"/>
</dbReference>
<dbReference type="FunFam" id="1.10.10.10:FF:000001">
    <property type="entry name" value="LysR family transcriptional regulator"/>
    <property type="match status" value="1"/>
</dbReference>
<reference evidence="6 7" key="1">
    <citation type="submission" date="2020-10" db="EMBL/GenBank/DDBJ databases">
        <title>Complete genome sequence of Cupriavidus basilensis CCUG 49340T.</title>
        <authorList>
            <person name="Salva-Serra F."/>
            <person name="Donoso R.A."/>
            <person name="Cho K.H."/>
            <person name="Yoo J.A."/>
            <person name="Lee K."/>
            <person name="Yoon S.-H."/>
            <person name="Perez-Pantoja D."/>
            <person name="Moore E.R.B."/>
        </authorList>
    </citation>
    <scope>NUCLEOTIDE SEQUENCE [LARGE SCALE GENOMIC DNA]</scope>
    <source>
        <strain evidence="7">CCUG 49340</strain>
    </source>
</reference>
<name>A0A643G0G1_9BURK</name>
<comment type="similarity">
    <text evidence="1">Belongs to the LysR transcriptional regulatory family.</text>
</comment>
<dbReference type="Gene3D" id="3.40.190.10">
    <property type="entry name" value="Periplasmic binding protein-like II"/>
    <property type="match status" value="2"/>
</dbReference>
<dbReference type="PROSITE" id="PS50931">
    <property type="entry name" value="HTH_LYSR"/>
    <property type="match status" value="1"/>
</dbReference>
<dbReference type="PANTHER" id="PTHR30346:SF30">
    <property type="entry name" value="SMALL NEUTRAL PROTEASE REGULATORY PROTEIN"/>
    <property type="match status" value="1"/>
</dbReference>
<dbReference type="Gene3D" id="1.10.10.10">
    <property type="entry name" value="Winged helix-like DNA-binding domain superfamily/Winged helix DNA-binding domain"/>
    <property type="match status" value="1"/>
</dbReference>
<evidence type="ECO:0000256" key="3">
    <source>
        <dbReference type="ARBA" id="ARBA00023125"/>
    </source>
</evidence>
<keyword evidence="2" id="KW-0805">Transcription regulation</keyword>